<evidence type="ECO:0000313" key="3">
    <source>
        <dbReference type="EMBL" id="KAF0972936.1"/>
    </source>
</evidence>
<reference evidence="3 4" key="1">
    <citation type="journal article" date="2019" name="Sci. Rep.">
        <title>Nanopore sequencing improves the draft genome of the human pathogenic amoeba Naegleria fowleri.</title>
        <authorList>
            <person name="Liechti N."/>
            <person name="Schurch N."/>
            <person name="Bruggmann R."/>
            <person name="Wittwer M."/>
        </authorList>
    </citation>
    <scope>NUCLEOTIDE SEQUENCE [LARGE SCALE GENOMIC DNA]</scope>
    <source>
        <strain evidence="3 4">ATCC 30894</strain>
    </source>
</reference>
<protein>
    <submittedName>
        <fullName evidence="3">Uncharacterized protein</fullName>
    </submittedName>
</protein>
<dbReference type="PANTHER" id="PTHR24104:SF47">
    <property type="entry name" value="E3 UBIQUITIN-PROTEIN LIGASE NHLRC1"/>
    <property type="match status" value="1"/>
</dbReference>
<name>A0A6A5BE84_NAEFO</name>
<dbReference type="Pfam" id="PF01436">
    <property type="entry name" value="NHL"/>
    <property type="match status" value="1"/>
</dbReference>
<dbReference type="OrthoDB" id="654191at2759"/>
<feature type="repeat" description="NHL" evidence="2">
    <location>
        <begin position="183"/>
        <end position="223"/>
    </location>
</feature>
<dbReference type="VEuPathDB" id="AmoebaDB:FDP41_008788"/>
<evidence type="ECO:0000256" key="2">
    <source>
        <dbReference type="PROSITE-ProRule" id="PRU00504"/>
    </source>
</evidence>
<proteinExistence type="predicted"/>
<dbReference type="GO" id="GO:0061630">
    <property type="term" value="F:ubiquitin protein ligase activity"/>
    <property type="evidence" value="ECO:0007669"/>
    <property type="project" value="TreeGrafter"/>
</dbReference>
<dbReference type="VEuPathDB" id="AmoebaDB:NF0095220"/>
<dbReference type="InterPro" id="IPR001258">
    <property type="entry name" value="NHL_repeat"/>
</dbReference>
<dbReference type="PANTHER" id="PTHR24104">
    <property type="entry name" value="E3 UBIQUITIN-PROTEIN LIGASE NHLRC1-RELATED"/>
    <property type="match status" value="1"/>
</dbReference>
<dbReference type="GO" id="GO:0000209">
    <property type="term" value="P:protein polyubiquitination"/>
    <property type="evidence" value="ECO:0007669"/>
    <property type="project" value="TreeGrafter"/>
</dbReference>
<dbReference type="PROSITE" id="PS51125">
    <property type="entry name" value="NHL"/>
    <property type="match status" value="3"/>
</dbReference>
<dbReference type="RefSeq" id="XP_044557650.1">
    <property type="nucleotide sequence ID" value="XM_044712678.1"/>
</dbReference>
<feature type="repeat" description="NHL" evidence="2">
    <location>
        <begin position="443"/>
        <end position="473"/>
    </location>
</feature>
<comment type="caution">
    <text evidence="3">The sequence shown here is derived from an EMBL/GenBank/DDBJ whole genome shotgun (WGS) entry which is preliminary data.</text>
</comment>
<keyword evidence="4" id="KW-1185">Reference proteome</keyword>
<dbReference type="SUPFAM" id="SSF101898">
    <property type="entry name" value="NHL repeat"/>
    <property type="match status" value="1"/>
</dbReference>
<evidence type="ECO:0000256" key="1">
    <source>
        <dbReference type="ARBA" id="ARBA00022737"/>
    </source>
</evidence>
<dbReference type="EMBL" id="VFQX01000064">
    <property type="protein sequence ID" value="KAF0972936.1"/>
    <property type="molecule type" value="Genomic_DNA"/>
</dbReference>
<gene>
    <name evidence="3" type="ORF">FDP41_008788</name>
</gene>
<dbReference type="Gene3D" id="2.120.10.30">
    <property type="entry name" value="TolB, C-terminal domain"/>
    <property type="match status" value="2"/>
</dbReference>
<sequence>MQIFLKEELQPMELSVASSSHQQQTNLNSLLATTKEEAKLGLKQVLQVAITSPKRHEKSFLDVHPVVVVDEEKNQKMFSSSLPCKYQIFTKVEKENNNSMTCIHTTTTTTTSTTTTTTTLDGNIPCQIILMDFDGCLETECGNKGLIGRLFSKLKEQMVVNCKKRNRSFEMRFDFIDSIGEHGVYGKSNNQLHLPHDVKISYHHHCILVSDYNNRRIQIFDLYNRQFKATIPTPSKHPMYLCIEENHDGHNNDALLFGSNGDSGVYKFHLRQLLCKAFLGQLDRTEMKKEYIWKTDFDTPQAIAVKYGTQYYRNEIFVCNGTNITILNSIFGYAIDSIHLENRVYGLSFTNENDLIVSEALLAHRIGIMRKDQDGRWQLMKTIGDTSGEELGTFNCPYSLEFDRISGNIIVCDAQNHRIQIFSQNGEFLKCLSGFMHDGDCQQFYHPSGMCLNEMTGELLVCDEGNHRVLIFK</sequence>
<organism evidence="3 4">
    <name type="scientific">Naegleria fowleri</name>
    <name type="common">Brain eating amoeba</name>
    <dbReference type="NCBI Taxonomy" id="5763"/>
    <lineage>
        <taxon>Eukaryota</taxon>
        <taxon>Discoba</taxon>
        <taxon>Heterolobosea</taxon>
        <taxon>Tetramitia</taxon>
        <taxon>Eutetramitia</taxon>
        <taxon>Vahlkampfiidae</taxon>
        <taxon>Naegleria</taxon>
    </lineage>
</organism>
<dbReference type="GeneID" id="68116006"/>
<dbReference type="Proteomes" id="UP000444721">
    <property type="component" value="Unassembled WGS sequence"/>
</dbReference>
<evidence type="ECO:0000313" key="4">
    <source>
        <dbReference type="Proteomes" id="UP000444721"/>
    </source>
</evidence>
<feature type="repeat" description="NHL" evidence="2">
    <location>
        <begin position="381"/>
        <end position="425"/>
    </location>
</feature>
<dbReference type="InterPro" id="IPR050952">
    <property type="entry name" value="TRIM-NHL_E3_ligases"/>
</dbReference>
<dbReference type="VEuPathDB" id="AmoebaDB:NfTy_010470"/>
<dbReference type="AlphaFoldDB" id="A0A6A5BE84"/>
<keyword evidence="1" id="KW-0677">Repeat</keyword>
<accession>A0A6A5BE84</accession>
<dbReference type="InterPro" id="IPR011042">
    <property type="entry name" value="6-blade_b-propeller_TolB-like"/>
</dbReference>
<dbReference type="GO" id="GO:0043161">
    <property type="term" value="P:proteasome-mediated ubiquitin-dependent protein catabolic process"/>
    <property type="evidence" value="ECO:0007669"/>
    <property type="project" value="TreeGrafter"/>
</dbReference>